<dbReference type="SMART" id="SM00174">
    <property type="entry name" value="RHO"/>
    <property type="match status" value="1"/>
</dbReference>
<dbReference type="GO" id="GO:0005525">
    <property type="term" value="F:GTP binding"/>
    <property type="evidence" value="ECO:0007669"/>
    <property type="project" value="UniProtKB-KW"/>
</dbReference>
<dbReference type="Gene3D" id="3.40.50.300">
    <property type="entry name" value="P-loop containing nucleotide triphosphate hydrolases"/>
    <property type="match status" value="1"/>
</dbReference>
<gene>
    <name evidence="3" type="primary">RAB15_2</name>
    <name evidence="3" type="ORF">OS493_010099</name>
</gene>
<dbReference type="AlphaFoldDB" id="A0A9W9YG68"/>
<evidence type="ECO:0000313" key="4">
    <source>
        <dbReference type="Proteomes" id="UP001163046"/>
    </source>
</evidence>
<dbReference type="EMBL" id="MU827781">
    <property type="protein sequence ID" value="KAJ7337242.1"/>
    <property type="molecule type" value="Genomic_DNA"/>
</dbReference>
<dbReference type="Pfam" id="PF00071">
    <property type="entry name" value="Ras"/>
    <property type="match status" value="1"/>
</dbReference>
<proteinExistence type="predicted"/>
<evidence type="ECO:0000256" key="2">
    <source>
        <dbReference type="ARBA" id="ARBA00023134"/>
    </source>
</evidence>
<name>A0A9W9YG68_9CNID</name>
<dbReference type="InterPro" id="IPR001806">
    <property type="entry name" value="Small_GTPase"/>
</dbReference>
<evidence type="ECO:0000256" key="1">
    <source>
        <dbReference type="ARBA" id="ARBA00022741"/>
    </source>
</evidence>
<dbReference type="PROSITE" id="PS51419">
    <property type="entry name" value="RAB"/>
    <property type="match status" value="1"/>
</dbReference>
<dbReference type="OrthoDB" id="5961643at2759"/>
<keyword evidence="1" id="KW-0547">Nucleotide-binding</keyword>
<dbReference type="PRINTS" id="PR00449">
    <property type="entry name" value="RASTRNSFRMNG"/>
</dbReference>
<dbReference type="FunFam" id="3.40.50.300:FF:001329">
    <property type="entry name" value="Small GTP-binding protein, putative"/>
    <property type="match status" value="1"/>
</dbReference>
<dbReference type="CDD" id="cd00154">
    <property type="entry name" value="Rab"/>
    <property type="match status" value="1"/>
</dbReference>
<dbReference type="InterPro" id="IPR027417">
    <property type="entry name" value="P-loop_NTPase"/>
</dbReference>
<keyword evidence="4" id="KW-1185">Reference proteome</keyword>
<dbReference type="PANTHER" id="PTHR47977">
    <property type="entry name" value="RAS-RELATED PROTEIN RAB"/>
    <property type="match status" value="1"/>
</dbReference>
<dbReference type="InterPro" id="IPR050227">
    <property type="entry name" value="Rab"/>
</dbReference>
<dbReference type="SUPFAM" id="SSF52540">
    <property type="entry name" value="P-loop containing nucleoside triphosphate hydrolases"/>
    <property type="match status" value="1"/>
</dbReference>
<reference evidence="3" key="1">
    <citation type="submission" date="2023-01" db="EMBL/GenBank/DDBJ databases">
        <title>Genome assembly of the deep-sea coral Lophelia pertusa.</title>
        <authorList>
            <person name="Herrera S."/>
            <person name="Cordes E."/>
        </authorList>
    </citation>
    <scope>NUCLEOTIDE SEQUENCE</scope>
    <source>
        <strain evidence="3">USNM1676648</strain>
        <tissue evidence="3">Polyp</tissue>
    </source>
</reference>
<organism evidence="3 4">
    <name type="scientific">Desmophyllum pertusum</name>
    <dbReference type="NCBI Taxonomy" id="174260"/>
    <lineage>
        <taxon>Eukaryota</taxon>
        <taxon>Metazoa</taxon>
        <taxon>Cnidaria</taxon>
        <taxon>Anthozoa</taxon>
        <taxon>Hexacorallia</taxon>
        <taxon>Scleractinia</taxon>
        <taxon>Caryophylliina</taxon>
        <taxon>Caryophylliidae</taxon>
        <taxon>Desmophyllum</taxon>
    </lineage>
</organism>
<comment type="caution">
    <text evidence="3">The sequence shown here is derived from an EMBL/GenBank/DDBJ whole genome shotgun (WGS) entry which is preliminary data.</text>
</comment>
<dbReference type="GO" id="GO:0003924">
    <property type="term" value="F:GTPase activity"/>
    <property type="evidence" value="ECO:0007669"/>
    <property type="project" value="InterPro"/>
</dbReference>
<dbReference type="Proteomes" id="UP001163046">
    <property type="component" value="Unassembled WGS sequence"/>
</dbReference>
<protein>
    <submittedName>
        <fullName evidence="3">Ras- protein Rab-15</fullName>
    </submittedName>
</protein>
<sequence length="216" mass="24574">MAELDDKKLPVYNVSLCGKSEVGKTSIFRRLRGDGFKDDTSKFEHLAEDKIKVRVKDKTIKIVLWDTSGMERYSRLTRQHYRGSHVVLLVYDCDDVESLQALVEYYNDAKNNNDNGAAMVLVRNKIDKELQGVDVSEAEKLLCNHLEKGTSICKFKFRAETSAKKNTGIKELIEKVAEYLVKNAEPSNSRNEFDKMKVELVPLPTRPPSNSCCYSS</sequence>
<keyword evidence="2" id="KW-0342">GTP-binding</keyword>
<evidence type="ECO:0000313" key="3">
    <source>
        <dbReference type="EMBL" id="KAJ7337242.1"/>
    </source>
</evidence>
<dbReference type="NCBIfam" id="TIGR00231">
    <property type="entry name" value="small_GTP"/>
    <property type="match status" value="1"/>
</dbReference>
<dbReference type="InterPro" id="IPR005225">
    <property type="entry name" value="Small_GTP-bd"/>
</dbReference>
<accession>A0A9W9YG68</accession>
<dbReference type="SMART" id="SM00173">
    <property type="entry name" value="RAS"/>
    <property type="match status" value="1"/>
</dbReference>
<dbReference type="SMART" id="SM00175">
    <property type="entry name" value="RAB"/>
    <property type="match status" value="1"/>
</dbReference>